<dbReference type="OrthoDB" id="5132974at2759"/>
<evidence type="ECO:0000259" key="2">
    <source>
        <dbReference type="PROSITE" id="PS50090"/>
    </source>
</evidence>
<dbReference type="Proteomes" id="UP000722485">
    <property type="component" value="Unassembled WGS sequence"/>
</dbReference>
<feature type="region of interest" description="Disordered" evidence="1">
    <location>
        <begin position="114"/>
        <end position="133"/>
    </location>
</feature>
<dbReference type="EMBL" id="JAANBB010000194">
    <property type="protein sequence ID" value="KAF7546921.1"/>
    <property type="molecule type" value="Genomic_DNA"/>
</dbReference>
<feature type="compositionally biased region" description="Basic and acidic residues" evidence="1">
    <location>
        <begin position="114"/>
        <end position="125"/>
    </location>
</feature>
<sequence>MSRSMKSWQAKAIKNGRQPLPERPGQRPWLPIEPERSSSPPPEASLAEKPVQKLAANGAKGSAWTDEEVDLLSDLKRRNLSWLEIQRYFPKRPMDGIKQKWFKRVQLARQAIKAEAERNKAKTPAEEDDYPEK</sequence>
<feature type="domain" description="Myb-like" evidence="2">
    <location>
        <begin position="56"/>
        <end position="105"/>
    </location>
</feature>
<reference evidence="3" key="1">
    <citation type="submission" date="2020-03" db="EMBL/GenBank/DDBJ databases">
        <title>Draft Genome Sequence of Cylindrodendrum hubeiense.</title>
        <authorList>
            <person name="Buettner E."/>
            <person name="Kellner H."/>
        </authorList>
    </citation>
    <scope>NUCLEOTIDE SEQUENCE</scope>
    <source>
        <strain evidence="3">IHI 201604</strain>
    </source>
</reference>
<dbReference type="AlphaFoldDB" id="A0A9P5LEP2"/>
<name>A0A9P5LEP2_9HYPO</name>
<feature type="region of interest" description="Disordered" evidence="1">
    <location>
        <begin position="1"/>
        <end position="50"/>
    </location>
</feature>
<proteinExistence type="predicted"/>
<evidence type="ECO:0000256" key="1">
    <source>
        <dbReference type="SAM" id="MobiDB-lite"/>
    </source>
</evidence>
<dbReference type="PROSITE" id="PS50090">
    <property type="entry name" value="MYB_LIKE"/>
    <property type="match status" value="1"/>
</dbReference>
<gene>
    <name evidence="3" type="ORF">G7Z17_g8098</name>
</gene>
<comment type="caution">
    <text evidence="3">The sequence shown here is derived from an EMBL/GenBank/DDBJ whole genome shotgun (WGS) entry which is preliminary data.</text>
</comment>
<evidence type="ECO:0000313" key="3">
    <source>
        <dbReference type="EMBL" id="KAF7546921.1"/>
    </source>
</evidence>
<dbReference type="InterPro" id="IPR001005">
    <property type="entry name" value="SANT/Myb"/>
</dbReference>
<dbReference type="SUPFAM" id="SSF46689">
    <property type="entry name" value="Homeodomain-like"/>
    <property type="match status" value="1"/>
</dbReference>
<evidence type="ECO:0000313" key="4">
    <source>
        <dbReference type="Proteomes" id="UP000722485"/>
    </source>
</evidence>
<accession>A0A9P5LEP2</accession>
<keyword evidence="4" id="KW-1185">Reference proteome</keyword>
<protein>
    <recommendedName>
        <fullName evidence="2">Myb-like domain-containing protein</fullName>
    </recommendedName>
</protein>
<dbReference type="InterPro" id="IPR009057">
    <property type="entry name" value="Homeodomain-like_sf"/>
</dbReference>
<organism evidence="3 4">
    <name type="scientific">Cylindrodendrum hubeiense</name>
    <dbReference type="NCBI Taxonomy" id="595255"/>
    <lineage>
        <taxon>Eukaryota</taxon>
        <taxon>Fungi</taxon>
        <taxon>Dikarya</taxon>
        <taxon>Ascomycota</taxon>
        <taxon>Pezizomycotina</taxon>
        <taxon>Sordariomycetes</taxon>
        <taxon>Hypocreomycetidae</taxon>
        <taxon>Hypocreales</taxon>
        <taxon>Nectriaceae</taxon>
        <taxon>Cylindrodendrum</taxon>
    </lineage>
</organism>